<keyword evidence="1" id="KW-1133">Transmembrane helix</keyword>
<gene>
    <name evidence="2" type="ORF">M091_0647</name>
</gene>
<sequence length="65" mass="7257">MQLSTRTSPIVSPALSCVNISEGHTRTHFPHLMQLSWSMFSVILFLLLISKIKTPATIKITGVYI</sequence>
<dbReference type="Proteomes" id="UP000027850">
    <property type="component" value="Unassembled WGS sequence"/>
</dbReference>
<keyword evidence="1" id="KW-0472">Membrane</keyword>
<accession>A0AB34LC69</accession>
<evidence type="ECO:0000313" key="3">
    <source>
        <dbReference type="Proteomes" id="UP000027850"/>
    </source>
</evidence>
<protein>
    <submittedName>
        <fullName evidence="2">Uncharacterized protein</fullName>
    </submittedName>
</protein>
<organism evidence="2 3">
    <name type="scientific">Parabacteroides distasonis str. 3776 D15 i</name>
    <dbReference type="NCBI Taxonomy" id="1339342"/>
    <lineage>
        <taxon>Bacteria</taxon>
        <taxon>Pseudomonadati</taxon>
        <taxon>Bacteroidota</taxon>
        <taxon>Bacteroidia</taxon>
        <taxon>Bacteroidales</taxon>
        <taxon>Tannerellaceae</taxon>
        <taxon>Parabacteroides</taxon>
    </lineage>
</organism>
<comment type="caution">
    <text evidence="2">The sequence shown here is derived from an EMBL/GenBank/DDBJ whole genome shotgun (WGS) entry which is preliminary data.</text>
</comment>
<evidence type="ECO:0000256" key="1">
    <source>
        <dbReference type="SAM" id="Phobius"/>
    </source>
</evidence>
<name>A0AB34LC69_PARDI</name>
<keyword evidence="1" id="KW-0812">Transmembrane</keyword>
<dbReference type="EMBL" id="JNHK01000088">
    <property type="protein sequence ID" value="KDS37154.1"/>
    <property type="molecule type" value="Genomic_DNA"/>
</dbReference>
<reference evidence="2 3" key="1">
    <citation type="submission" date="2014-04" db="EMBL/GenBank/DDBJ databases">
        <authorList>
            <person name="Sears C."/>
            <person name="Carroll K."/>
            <person name="Sack B.R."/>
            <person name="Qadri F."/>
            <person name="Myers L.L."/>
            <person name="Chung G.-T."/>
            <person name="Escheverria P."/>
            <person name="Fraser C.M."/>
            <person name="Sadzewicz L."/>
            <person name="Shefchek K.A."/>
            <person name="Tallon L."/>
            <person name="Das S.P."/>
            <person name="Daugherty S."/>
            <person name="Mongodin E.F."/>
        </authorList>
    </citation>
    <scope>NUCLEOTIDE SEQUENCE [LARGE SCALE GENOMIC DNA]</scope>
    <source>
        <strain evidence="2 3">3776 D15 i</strain>
    </source>
</reference>
<proteinExistence type="predicted"/>
<evidence type="ECO:0000313" key="2">
    <source>
        <dbReference type="EMBL" id="KDS37154.1"/>
    </source>
</evidence>
<feature type="transmembrane region" description="Helical" evidence="1">
    <location>
        <begin position="31"/>
        <end position="49"/>
    </location>
</feature>
<dbReference type="AlphaFoldDB" id="A0AB34LC69"/>